<evidence type="ECO:0000259" key="2">
    <source>
        <dbReference type="PROSITE" id="PS50104"/>
    </source>
</evidence>
<sequence length="283" mass="32988">MGLYSLQNQILQSKKKLTDLKIKLQKQKDTELKIRKEIQRIEKTLSRSTGSSITTKLRNIQRQEQKLDAALKEQSNLMKKINDEEKKLRRLEEQLIREQKKEADKLAKSLEHRIHTDALDQIQLQLEQLKQQATQSLEMDNKKENIIYDVFISHAHEDKEAIVTELSQKLSRAGLRVFEDVKVINLGDSLSDKINEGIKYSKFGVVVLSKAFFRKGWTQYEYKGFLHREIEEGRTVILPIWHGVTKEEVAQFNPVLVDKMAVKTEEHSIDEIVDMILRVVPSQ</sequence>
<dbReference type="InterPro" id="IPR035897">
    <property type="entry name" value="Toll_tir_struct_dom_sf"/>
</dbReference>
<dbReference type="Gene3D" id="3.40.50.10140">
    <property type="entry name" value="Toll/interleukin-1 receptor homology (TIR) domain"/>
    <property type="match status" value="1"/>
</dbReference>
<dbReference type="EMBL" id="CP003125">
    <property type="protein sequence ID" value="AEV17599.1"/>
    <property type="molecule type" value="Genomic_DNA"/>
</dbReference>
<dbReference type="InterPro" id="IPR000157">
    <property type="entry name" value="TIR_dom"/>
</dbReference>
<feature type="coiled-coil region" evidence="1">
    <location>
        <begin position="53"/>
        <end position="139"/>
    </location>
</feature>
<dbReference type="Pfam" id="PF13676">
    <property type="entry name" value="TIR_2"/>
    <property type="match status" value="1"/>
</dbReference>
<gene>
    <name evidence="3" type="ORF">GTCCBUS3UF5_2730</name>
</gene>
<organism evidence="3 4">
    <name type="scientific">Geobacillus thermoleovorans CCB_US3_UF5</name>
    <dbReference type="NCBI Taxonomy" id="1111068"/>
    <lineage>
        <taxon>Bacteria</taxon>
        <taxon>Bacillati</taxon>
        <taxon>Bacillota</taxon>
        <taxon>Bacilli</taxon>
        <taxon>Bacillales</taxon>
        <taxon>Anoxybacillaceae</taxon>
        <taxon>Geobacillus</taxon>
        <taxon>Geobacillus thermoleovorans group</taxon>
    </lineage>
</organism>
<dbReference type="RefSeq" id="WP_014194695.1">
    <property type="nucleotide sequence ID" value="NC_016593.1"/>
</dbReference>
<feature type="domain" description="TIR" evidence="2">
    <location>
        <begin position="146"/>
        <end position="280"/>
    </location>
</feature>
<protein>
    <recommendedName>
        <fullName evidence="2">TIR domain-containing protein</fullName>
    </recommendedName>
</protein>
<keyword evidence="1" id="KW-0175">Coiled coil</keyword>
<keyword evidence="4" id="KW-1185">Reference proteome</keyword>
<dbReference type="PROSITE" id="PS50104">
    <property type="entry name" value="TIR"/>
    <property type="match status" value="1"/>
</dbReference>
<proteinExistence type="predicted"/>
<accession>A0ABM5MDL0</accession>
<dbReference type="SUPFAM" id="SSF52200">
    <property type="entry name" value="Toll/Interleukin receptor TIR domain"/>
    <property type="match status" value="1"/>
</dbReference>
<reference evidence="3 4" key="1">
    <citation type="submission" date="2011-11" db="EMBL/GenBank/DDBJ databases">
        <title>Complete genome sequence of thermophilic Geobacillus thermoleovorans CCB_US3_UF5.</title>
        <authorList>
            <person name="Muhd Sakaff M.K.L."/>
            <person name="Abdul Rahman A.Y."/>
            <person name="Saito J.A."/>
            <person name="Hou S."/>
            <person name="Alam M."/>
        </authorList>
    </citation>
    <scope>NUCLEOTIDE SEQUENCE [LARGE SCALE GENOMIC DNA]</scope>
    <source>
        <strain evidence="3 4">CCB_US3_UF5</strain>
    </source>
</reference>
<evidence type="ECO:0000256" key="1">
    <source>
        <dbReference type="SAM" id="Coils"/>
    </source>
</evidence>
<name>A0ABM5MDL0_GEOTH</name>
<evidence type="ECO:0000313" key="4">
    <source>
        <dbReference type="Proteomes" id="UP000005636"/>
    </source>
</evidence>
<evidence type="ECO:0000313" key="3">
    <source>
        <dbReference type="EMBL" id="AEV17599.1"/>
    </source>
</evidence>
<dbReference type="SMART" id="SM00255">
    <property type="entry name" value="TIR"/>
    <property type="match status" value="1"/>
</dbReference>
<dbReference type="Proteomes" id="UP000005636">
    <property type="component" value="Chromosome"/>
</dbReference>